<gene>
    <name evidence="2" type="ORF">BI380_25465</name>
</gene>
<evidence type="ECO:0000259" key="1">
    <source>
        <dbReference type="Pfam" id="PF14452"/>
    </source>
</evidence>
<sequence>MVSHEDTRPGQGQQIHVCGLDLELRTVHLDDGTPTGTQIALAAGFNPEPQVCVLQWLDHGVEDISPTEVARLKNGENRFIVCESDALLRLTVDGLRYDWPASSVPVKILRKLANLPPSKSFYLSLEREEDRLLDDDEIVQLGAAGVEQLFTRWVLKIQDDFFGFRTSTVKVRDALAVAGINLDKGWQIFLKVKDQPKRALTLDDDIDLTTPGIEKLRVSPNEINNGEGVHLLRQFRLPEGDELHLNTHYPGWQAVVQGETRWVILPQYQLPEGYSPSVVQLALNIPQTYPMSEVDMFYLFPQATLSSGAGIPATEARVVVSGMQFQRWSRHRGGASQWRPGVDNLITHLALVETSLLKEVQQ</sequence>
<evidence type="ECO:0000313" key="2">
    <source>
        <dbReference type="EMBL" id="AOV04439.1"/>
    </source>
</evidence>
<dbReference type="Pfam" id="PF14452">
    <property type="entry name" value="Multi_ubiq"/>
    <property type="match status" value="1"/>
</dbReference>
<dbReference type="InterPro" id="IPR027802">
    <property type="entry name" value="Multi-ubiquitin_dom"/>
</dbReference>
<accession>A0ABN4SQZ9</accession>
<name>A0ABN4SQZ9_9BURK</name>
<dbReference type="RefSeq" id="WP_046238515.1">
    <property type="nucleotide sequence ID" value="NZ_CBCSDN010000013.1"/>
</dbReference>
<proteinExistence type="predicted"/>
<evidence type="ECO:0000313" key="3">
    <source>
        <dbReference type="Proteomes" id="UP000095607"/>
    </source>
</evidence>
<feature type="domain" description="Multi-ubiquitin" evidence="1">
    <location>
        <begin position="89"/>
        <end position="152"/>
    </location>
</feature>
<protein>
    <recommendedName>
        <fullName evidence="1">Multi-ubiquitin domain-containing protein</fullName>
    </recommendedName>
</protein>
<reference evidence="2 3" key="1">
    <citation type="submission" date="2016-09" db="EMBL/GenBank/DDBJ databases">
        <title>Complete genome sequence of Deltia acidovorans CM13 isolated from murine proximal colonic tissue.</title>
        <authorList>
            <person name="Saffarian A."/>
        </authorList>
    </citation>
    <scope>NUCLEOTIDE SEQUENCE [LARGE SCALE GENOMIC DNA]</scope>
    <source>
        <strain evidence="2 3">CM13</strain>
    </source>
</reference>
<dbReference type="EMBL" id="CP017420">
    <property type="protein sequence ID" value="AOV04439.1"/>
    <property type="molecule type" value="Genomic_DNA"/>
</dbReference>
<dbReference type="InterPro" id="IPR025701">
    <property type="entry name" value="UBQ-conjugat_E2_E"/>
</dbReference>
<dbReference type="Proteomes" id="UP000095607">
    <property type="component" value="Chromosome"/>
</dbReference>
<dbReference type="Pfam" id="PF14462">
    <property type="entry name" value="Prok-E2_E"/>
    <property type="match status" value="1"/>
</dbReference>
<organism evidence="2 3">
    <name type="scientific">Delftia tsuruhatensis</name>
    <dbReference type="NCBI Taxonomy" id="180282"/>
    <lineage>
        <taxon>Bacteria</taxon>
        <taxon>Pseudomonadati</taxon>
        <taxon>Pseudomonadota</taxon>
        <taxon>Betaproteobacteria</taxon>
        <taxon>Burkholderiales</taxon>
        <taxon>Comamonadaceae</taxon>
        <taxon>Delftia</taxon>
    </lineage>
</organism>
<keyword evidence="3" id="KW-1185">Reference proteome</keyword>